<comment type="caution">
    <text evidence="1">The sequence shown here is derived from an EMBL/GenBank/DDBJ whole genome shotgun (WGS) entry which is preliminary data.</text>
</comment>
<dbReference type="InterPro" id="IPR053842">
    <property type="entry name" value="NikA-like"/>
</dbReference>
<dbReference type="Proteomes" id="UP000274046">
    <property type="component" value="Unassembled WGS sequence"/>
</dbReference>
<gene>
    <name evidence="1" type="primary">mobC</name>
    <name evidence="1" type="ORF">D7004_14615</name>
</gene>
<reference evidence="1 2" key="1">
    <citation type="submission" date="2018-10" db="EMBL/GenBank/DDBJ databases">
        <title>Genome sequencing of Pedobacter jejuensis TNB23.</title>
        <authorList>
            <person name="Cho Y.-J."/>
            <person name="Cho A."/>
            <person name="Kim O.-S."/>
        </authorList>
    </citation>
    <scope>NUCLEOTIDE SEQUENCE [LARGE SCALE GENOMIC DNA]</scope>
    <source>
        <strain evidence="1 2">TNB23</strain>
    </source>
</reference>
<accession>A0A3N0BQW5</accession>
<dbReference type="RefSeq" id="WP_123206585.1">
    <property type="nucleotide sequence ID" value="NZ_RBEE01000041.1"/>
</dbReference>
<evidence type="ECO:0000313" key="1">
    <source>
        <dbReference type="EMBL" id="RNL51454.1"/>
    </source>
</evidence>
<protein>
    <submittedName>
        <fullName evidence="1">Plasmid mobilization relaxosome protein MobC</fullName>
    </submittedName>
</protein>
<proteinExistence type="predicted"/>
<dbReference type="Pfam" id="PF21983">
    <property type="entry name" value="NikA-like"/>
    <property type="match status" value="1"/>
</dbReference>
<sequence length="111" mass="12730">MARPQKEKNEKRSIKFTFRMNENEFQALAKLCSYANLSGAEVLRETVFKNRLLQPKIPVLDIQAYGELKRIGNNINQIAKHLNSGATNQIDFKIINELSVKLDTIIKTILK</sequence>
<keyword evidence="2" id="KW-1185">Reference proteome</keyword>
<name>A0A3N0BQW5_9SPHI</name>
<dbReference type="OrthoDB" id="681025at2"/>
<dbReference type="AlphaFoldDB" id="A0A3N0BQW5"/>
<organism evidence="1 2">
    <name type="scientific">Pedobacter jejuensis</name>
    <dbReference type="NCBI Taxonomy" id="1268550"/>
    <lineage>
        <taxon>Bacteria</taxon>
        <taxon>Pseudomonadati</taxon>
        <taxon>Bacteroidota</taxon>
        <taxon>Sphingobacteriia</taxon>
        <taxon>Sphingobacteriales</taxon>
        <taxon>Sphingobacteriaceae</taxon>
        <taxon>Pedobacter</taxon>
    </lineage>
</organism>
<evidence type="ECO:0000313" key="2">
    <source>
        <dbReference type="Proteomes" id="UP000274046"/>
    </source>
</evidence>
<dbReference type="EMBL" id="RBEE01000041">
    <property type="protein sequence ID" value="RNL51454.1"/>
    <property type="molecule type" value="Genomic_DNA"/>
</dbReference>